<evidence type="ECO:0000256" key="8">
    <source>
        <dbReference type="ARBA" id="ARBA00022840"/>
    </source>
</evidence>
<evidence type="ECO:0000256" key="1">
    <source>
        <dbReference type="ARBA" id="ARBA00004672"/>
    </source>
</evidence>
<dbReference type="Gene3D" id="3.30.200.20">
    <property type="entry name" value="Phosphorylase Kinase, domain 1"/>
    <property type="match status" value="1"/>
</dbReference>
<dbReference type="UniPathway" id="UPA00074">
    <property type="reaction ID" value="UER00131"/>
</dbReference>
<reference evidence="13 14" key="1">
    <citation type="submission" date="2016-12" db="EMBL/GenBank/DDBJ databases">
        <title>Candidatus Reconcilibacillus cellulovorans genome.</title>
        <authorList>
            <person name="Kolinko S."/>
            <person name="Wu Y.-W."/>
            <person name="Tachea F."/>
            <person name="Denzel E."/>
            <person name="Hiras J."/>
            <person name="Baecker N."/>
            <person name="Chan L.J."/>
            <person name="Eichorst S.A."/>
            <person name="Frey D."/>
            <person name="Adams P.D."/>
            <person name="Pray T."/>
            <person name="Tanjore D."/>
            <person name="Petzold C.J."/>
            <person name="Gladden J.M."/>
            <person name="Simmons B.A."/>
            <person name="Singer S.W."/>
        </authorList>
    </citation>
    <scope>NUCLEOTIDE SEQUENCE [LARGE SCALE GENOMIC DNA]</scope>
    <source>
        <strain evidence="13">JTherm</strain>
    </source>
</reference>
<dbReference type="PANTHER" id="PTHR43700:SF1">
    <property type="entry name" value="PHOSPHORIBOSYLAMINOIMIDAZOLE-SUCCINOCARBOXAMIDE SYNTHASE"/>
    <property type="match status" value="1"/>
</dbReference>
<comment type="caution">
    <text evidence="13">The sequence shown here is derived from an EMBL/GenBank/DDBJ whole genome shotgun (WGS) entry which is preliminary data.</text>
</comment>
<evidence type="ECO:0000256" key="4">
    <source>
        <dbReference type="ARBA" id="ARBA00016460"/>
    </source>
</evidence>
<dbReference type="SUPFAM" id="SSF56104">
    <property type="entry name" value="SAICAR synthase-like"/>
    <property type="match status" value="1"/>
</dbReference>
<dbReference type="Pfam" id="PF01259">
    <property type="entry name" value="SAICAR_synt"/>
    <property type="match status" value="1"/>
</dbReference>
<dbReference type="InterPro" id="IPR018236">
    <property type="entry name" value="SAICAR_synthetase_CS"/>
</dbReference>
<evidence type="ECO:0000256" key="5">
    <source>
        <dbReference type="ARBA" id="ARBA00022598"/>
    </source>
</evidence>
<keyword evidence="5 11" id="KW-0436">Ligase</keyword>
<keyword evidence="7 11" id="KW-0658">Purine biosynthesis</keyword>
<dbReference type="InterPro" id="IPR028923">
    <property type="entry name" value="SAICAR_synt/ADE2_N"/>
</dbReference>
<keyword evidence="6 11" id="KW-0547">Nucleotide-binding</keyword>
<dbReference type="GO" id="GO:0006189">
    <property type="term" value="P:'de novo' IMP biosynthetic process"/>
    <property type="evidence" value="ECO:0007669"/>
    <property type="project" value="UniProtKB-UniRule"/>
</dbReference>
<dbReference type="GO" id="GO:0004639">
    <property type="term" value="F:phosphoribosylaminoimidazolesuccinocarboxamide synthase activity"/>
    <property type="evidence" value="ECO:0007669"/>
    <property type="project" value="UniProtKB-UniRule"/>
</dbReference>
<sequence length="310" mass="34892">MERRAAGTGSPGEALATAEGIVRAPLAHRGKVRELYDLGRHWLIVVTDRISAFDFVLKPAVPGKGVVLNLLSRFWFERTADLVPNHMVHADVELLPPGIVDERDKPLLRDRMMVVKKAERIAVECVVRGYLTGGGWRQYEATGAVCGIPLPPGLRRNERLPEPLFTPAIKNDVGHDEDAPFARICELVGAETAEALRETSLKLYGFARDFCERRGILLADTKFEFGRIDGRLTLIDEALTPDSSRFWAVERYALDADIDSMDKEPVRTYLARSGWDRTSEPDPLPDRVVEETARRYREIYRRLTGEELPG</sequence>
<evidence type="ECO:0000313" key="14">
    <source>
        <dbReference type="Proteomes" id="UP000243688"/>
    </source>
</evidence>
<evidence type="ECO:0000256" key="6">
    <source>
        <dbReference type="ARBA" id="ARBA00022741"/>
    </source>
</evidence>
<evidence type="ECO:0000256" key="10">
    <source>
        <dbReference type="ARBA" id="ARBA00048475"/>
    </source>
</evidence>
<dbReference type="NCBIfam" id="NF010568">
    <property type="entry name" value="PRK13961.1"/>
    <property type="match status" value="1"/>
</dbReference>
<comment type="similarity">
    <text evidence="2 11">Belongs to the SAICAR synthetase family.</text>
</comment>
<evidence type="ECO:0000256" key="2">
    <source>
        <dbReference type="ARBA" id="ARBA00010190"/>
    </source>
</evidence>
<dbReference type="HAMAP" id="MF_00137">
    <property type="entry name" value="SAICAR_synth"/>
    <property type="match status" value="1"/>
</dbReference>
<evidence type="ECO:0000313" key="13">
    <source>
        <dbReference type="EMBL" id="PDO10118.1"/>
    </source>
</evidence>
<dbReference type="Proteomes" id="UP000243688">
    <property type="component" value="Unassembled WGS sequence"/>
</dbReference>
<dbReference type="GO" id="GO:0005524">
    <property type="term" value="F:ATP binding"/>
    <property type="evidence" value="ECO:0007669"/>
    <property type="project" value="UniProtKB-KW"/>
</dbReference>
<dbReference type="PANTHER" id="PTHR43700">
    <property type="entry name" value="PHOSPHORIBOSYLAMINOIMIDAZOLE-SUCCINOCARBOXAMIDE SYNTHASE"/>
    <property type="match status" value="1"/>
</dbReference>
<dbReference type="EMBL" id="MOXJ01000019">
    <property type="protein sequence ID" value="PDO10118.1"/>
    <property type="molecule type" value="Genomic_DNA"/>
</dbReference>
<dbReference type="PROSITE" id="PS01058">
    <property type="entry name" value="SAICAR_SYNTHETASE_2"/>
    <property type="match status" value="1"/>
</dbReference>
<dbReference type="Gene3D" id="3.30.470.20">
    <property type="entry name" value="ATP-grasp fold, B domain"/>
    <property type="match status" value="1"/>
</dbReference>
<keyword evidence="8 11" id="KW-0067">ATP-binding</keyword>
<accession>A0A2A6DYG7</accession>
<dbReference type="NCBIfam" id="TIGR00081">
    <property type="entry name" value="purC"/>
    <property type="match status" value="1"/>
</dbReference>
<protein>
    <recommendedName>
        <fullName evidence="4 11">Phosphoribosylaminoimidazole-succinocarboxamide synthase</fullName>
        <ecNumber evidence="3 11">6.3.2.6</ecNumber>
    </recommendedName>
    <alternativeName>
        <fullName evidence="9 11">SAICAR synthetase</fullName>
    </alternativeName>
</protein>
<evidence type="ECO:0000256" key="7">
    <source>
        <dbReference type="ARBA" id="ARBA00022755"/>
    </source>
</evidence>
<evidence type="ECO:0000259" key="12">
    <source>
        <dbReference type="Pfam" id="PF01259"/>
    </source>
</evidence>
<name>A0A2A6DYG7_9BACL</name>
<dbReference type="GO" id="GO:0005737">
    <property type="term" value="C:cytoplasm"/>
    <property type="evidence" value="ECO:0007669"/>
    <property type="project" value="TreeGrafter"/>
</dbReference>
<feature type="domain" description="SAICAR synthetase/ADE2 N-terminal" evidence="12">
    <location>
        <begin position="27"/>
        <end position="278"/>
    </location>
</feature>
<evidence type="ECO:0000256" key="9">
    <source>
        <dbReference type="ARBA" id="ARBA00030409"/>
    </source>
</evidence>
<dbReference type="InterPro" id="IPR001636">
    <property type="entry name" value="SAICAR_synth"/>
</dbReference>
<comment type="catalytic activity">
    <reaction evidence="10 11">
        <text>5-amino-1-(5-phospho-D-ribosyl)imidazole-4-carboxylate + L-aspartate + ATP = (2S)-2-[5-amino-1-(5-phospho-beta-D-ribosyl)imidazole-4-carboxamido]succinate + ADP + phosphate + 2 H(+)</text>
        <dbReference type="Rhea" id="RHEA:22628"/>
        <dbReference type="ChEBI" id="CHEBI:15378"/>
        <dbReference type="ChEBI" id="CHEBI:29991"/>
        <dbReference type="ChEBI" id="CHEBI:30616"/>
        <dbReference type="ChEBI" id="CHEBI:43474"/>
        <dbReference type="ChEBI" id="CHEBI:58443"/>
        <dbReference type="ChEBI" id="CHEBI:77657"/>
        <dbReference type="ChEBI" id="CHEBI:456216"/>
        <dbReference type="EC" id="6.3.2.6"/>
    </reaction>
</comment>
<gene>
    <name evidence="11" type="primary">purC</name>
    <name evidence="13" type="ORF">BLM47_08775</name>
</gene>
<organism evidence="13 14">
    <name type="scientific">Candidatus Reconcilbacillus cellulovorans</name>
    <dbReference type="NCBI Taxonomy" id="1906605"/>
    <lineage>
        <taxon>Bacteria</taxon>
        <taxon>Bacillati</taxon>
        <taxon>Bacillota</taxon>
        <taxon>Bacilli</taxon>
        <taxon>Bacillales</taxon>
        <taxon>Paenibacillaceae</taxon>
        <taxon>Candidatus Reconcilbacillus</taxon>
    </lineage>
</organism>
<comment type="pathway">
    <text evidence="1 11">Purine metabolism; IMP biosynthesis via de novo pathway; 5-amino-1-(5-phospho-D-ribosyl)imidazole-4-carboxamide from 5-amino-1-(5-phospho-D-ribosyl)imidazole-4-carboxylate: step 1/2.</text>
</comment>
<proteinExistence type="inferred from homology"/>
<dbReference type="EC" id="6.3.2.6" evidence="3 11"/>
<dbReference type="AlphaFoldDB" id="A0A2A6DYG7"/>
<evidence type="ECO:0000256" key="3">
    <source>
        <dbReference type="ARBA" id="ARBA00012217"/>
    </source>
</evidence>
<dbReference type="CDD" id="cd01414">
    <property type="entry name" value="SAICAR_synt_Sc"/>
    <property type="match status" value="1"/>
</dbReference>
<evidence type="ECO:0000256" key="11">
    <source>
        <dbReference type="HAMAP-Rule" id="MF_00137"/>
    </source>
</evidence>